<organism evidence="2 3">
    <name type="scientific">Lacibacter luteus</name>
    <dbReference type="NCBI Taxonomy" id="2508719"/>
    <lineage>
        <taxon>Bacteria</taxon>
        <taxon>Pseudomonadati</taxon>
        <taxon>Bacteroidota</taxon>
        <taxon>Chitinophagia</taxon>
        <taxon>Chitinophagales</taxon>
        <taxon>Chitinophagaceae</taxon>
        <taxon>Lacibacter</taxon>
    </lineage>
</organism>
<sequence>MRRLLLGSAVVLFAALFIVACSKSAKESAPDQVSDEILSLIAFQGLSTSNVKAVSGGYLVEGDIFISNDQLKSVPGGANMTIASEEQYRTFNLVSVSGTRTINVYLELADPNAGTYFGPALDEAIKRYNDLNLSLKFNRVTSAPGTGGMTVKAYYENSNTIGFGGFPSGGNPYNLISLNTKYFTASANTNWLATVIAHEMGHCIGFRHTDYMRRAYSCGSGGNEGQAKNGVGAVLIPGTPSGPDALSWMLACSDGTNRPFNANDVIALNYLY</sequence>
<keyword evidence="1" id="KW-0732">Signal</keyword>
<dbReference type="OrthoDB" id="785995at2"/>
<dbReference type="GO" id="GO:0008237">
    <property type="term" value="F:metallopeptidase activity"/>
    <property type="evidence" value="ECO:0007669"/>
    <property type="project" value="InterPro"/>
</dbReference>
<dbReference type="InterPro" id="IPR024079">
    <property type="entry name" value="MetalloPept_cat_dom_sf"/>
</dbReference>
<proteinExistence type="predicted"/>
<dbReference type="EMBL" id="SDHW01000005">
    <property type="protein sequence ID" value="RXK58807.1"/>
    <property type="molecule type" value="Genomic_DNA"/>
</dbReference>
<dbReference type="PROSITE" id="PS51257">
    <property type="entry name" value="PROKAR_LIPOPROTEIN"/>
    <property type="match status" value="1"/>
</dbReference>
<dbReference type="SUPFAM" id="SSF55486">
    <property type="entry name" value="Metalloproteases ('zincins'), catalytic domain"/>
    <property type="match status" value="1"/>
</dbReference>
<name>A0A4Q1CFV9_9BACT</name>
<dbReference type="RefSeq" id="WP_129131863.1">
    <property type="nucleotide sequence ID" value="NZ_SDHW01000005.1"/>
</dbReference>
<evidence type="ECO:0000256" key="1">
    <source>
        <dbReference type="SAM" id="SignalP"/>
    </source>
</evidence>
<dbReference type="InterPro" id="IPR024653">
    <property type="entry name" value="Peptidase_M10/M27/M57"/>
</dbReference>
<evidence type="ECO:0000313" key="2">
    <source>
        <dbReference type="EMBL" id="RXK58807.1"/>
    </source>
</evidence>
<protein>
    <submittedName>
        <fullName evidence="2">Protease</fullName>
    </submittedName>
</protein>
<feature type="signal peptide" evidence="1">
    <location>
        <begin position="1"/>
        <end position="25"/>
    </location>
</feature>
<comment type="caution">
    <text evidence="2">The sequence shown here is derived from an EMBL/GenBank/DDBJ whole genome shotgun (WGS) entry which is preliminary data.</text>
</comment>
<keyword evidence="2" id="KW-0645">Protease</keyword>
<dbReference type="Pfam" id="PF12388">
    <property type="entry name" value="Peptidase_M57"/>
    <property type="match status" value="1"/>
</dbReference>
<dbReference type="GO" id="GO:0006508">
    <property type="term" value="P:proteolysis"/>
    <property type="evidence" value="ECO:0007669"/>
    <property type="project" value="UniProtKB-KW"/>
</dbReference>
<accession>A0A4Q1CFV9</accession>
<dbReference type="Gene3D" id="3.40.390.10">
    <property type="entry name" value="Collagenase (Catalytic Domain)"/>
    <property type="match status" value="1"/>
</dbReference>
<gene>
    <name evidence="2" type="ORF">ESA94_15565</name>
</gene>
<reference evidence="2 3" key="1">
    <citation type="submission" date="2019-01" db="EMBL/GenBank/DDBJ databases">
        <title>Lacibacter sp. strain TTM-7.</title>
        <authorList>
            <person name="Chen W.-M."/>
        </authorList>
    </citation>
    <scope>NUCLEOTIDE SEQUENCE [LARGE SCALE GENOMIC DNA]</scope>
    <source>
        <strain evidence="2 3">TTM-7</strain>
    </source>
</reference>
<keyword evidence="3" id="KW-1185">Reference proteome</keyword>
<dbReference type="AlphaFoldDB" id="A0A4Q1CFV9"/>
<feature type="chain" id="PRO_5020192812" evidence="1">
    <location>
        <begin position="26"/>
        <end position="272"/>
    </location>
</feature>
<keyword evidence="2" id="KW-0378">Hydrolase</keyword>
<evidence type="ECO:0000313" key="3">
    <source>
        <dbReference type="Proteomes" id="UP000290204"/>
    </source>
</evidence>
<dbReference type="Proteomes" id="UP000290204">
    <property type="component" value="Unassembled WGS sequence"/>
</dbReference>